<evidence type="ECO:0008006" key="3">
    <source>
        <dbReference type="Google" id="ProtNLM"/>
    </source>
</evidence>
<dbReference type="GeneID" id="98002491"/>
<name>B6G7N5_9ACTN</name>
<dbReference type="AlphaFoldDB" id="B6G7N5"/>
<sequence>MPALITHRLFGEESIERLPHGLITSDDERAAFLLANQGPDPFFFRFRTPHMGACMELARVMHRSRMSRQLAALRDGVAHLQPSDAGVGRAWTLGLLSHYVLDRNAHPFVYAQQWGIQEVDGDLTGAGSQVHAVIESDLDVLMLQLKRDGATVADYPPVGELVTNARIDKVAGALMSFVASSVYGLSVGANEYGGAVADMQLAYRMIEPAGSLRSDALARLEGLVKDYSLLQALGHRVTAEAPAGAGNLACREWVNPFTQHTSTESFPALFERALDDYQQAAARFIETGDTTSVTEHLNYSGRPLDASEEFDREE</sequence>
<gene>
    <name evidence="1" type="ORF">COLSTE_00076</name>
</gene>
<dbReference type="HOGENOM" id="CLU_064046_0_0_11"/>
<dbReference type="RefSeq" id="WP_006719441.1">
    <property type="nucleotide sequence ID" value="NZ_CP085935.1"/>
</dbReference>
<keyword evidence="2" id="KW-1185">Reference proteome</keyword>
<reference evidence="1 2" key="1">
    <citation type="submission" date="2008-10" db="EMBL/GenBank/DDBJ databases">
        <title>Draft genome sequence of Collinsella stercoris (DSM 13279).</title>
        <authorList>
            <person name="Sudarsanam P."/>
            <person name="Ley R."/>
            <person name="Guruge J."/>
            <person name="Turnbaugh P.J."/>
            <person name="Mahowald M."/>
            <person name="Liep D."/>
            <person name="Gordon J."/>
        </authorList>
    </citation>
    <scope>NUCLEOTIDE SEQUENCE [LARGE SCALE GENOMIC DNA]</scope>
    <source>
        <strain evidence="1 2">DSM 13279</strain>
    </source>
</reference>
<proteinExistence type="predicted"/>
<dbReference type="EMBL" id="ABXJ01000006">
    <property type="protein sequence ID" value="EEA91733.1"/>
    <property type="molecule type" value="Genomic_DNA"/>
</dbReference>
<protein>
    <recommendedName>
        <fullName evidence="3">Phospholipase C/D domain-containing protein</fullName>
    </recommendedName>
</protein>
<evidence type="ECO:0000313" key="1">
    <source>
        <dbReference type="EMBL" id="EEA91733.1"/>
    </source>
</evidence>
<dbReference type="eggNOG" id="COG0770">
    <property type="taxonomic scope" value="Bacteria"/>
</dbReference>
<dbReference type="STRING" id="445975.COLSTE_00076"/>
<organism evidence="1 2">
    <name type="scientific">Collinsella stercoris DSM 13279</name>
    <dbReference type="NCBI Taxonomy" id="445975"/>
    <lineage>
        <taxon>Bacteria</taxon>
        <taxon>Bacillati</taxon>
        <taxon>Actinomycetota</taxon>
        <taxon>Coriobacteriia</taxon>
        <taxon>Coriobacteriales</taxon>
        <taxon>Coriobacteriaceae</taxon>
        <taxon>Collinsella</taxon>
    </lineage>
</organism>
<dbReference type="OrthoDB" id="9810528at2"/>
<comment type="caution">
    <text evidence="1">The sequence shown here is derived from an EMBL/GenBank/DDBJ whole genome shotgun (WGS) entry which is preliminary data.</text>
</comment>
<evidence type="ECO:0000313" key="2">
    <source>
        <dbReference type="Proteomes" id="UP000003560"/>
    </source>
</evidence>
<dbReference type="Proteomes" id="UP000003560">
    <property type="component" value="Unassembled WGS sequence"/>
</dbReference>
<accession>B6G7N5</accession>
<reference evidence="1 2" key="2">
    <citation type="submission" date="2008-10" db="EMBL/GenBank/DDBJ databases">
        <authorList>
            <person name="Fulton L."/>
            <person name="Clifton S."/>
            <person name="Fulton B."/>
            <person name="Xu J."/>
            <person name="Minx P."/>
            <person name="Pepin K.H."/>
            <person name="Johnson M."/>
            <person name="Thiruvilangam P."/>
            <person name="Bhonagiri V."/>
            <person name="Nash W.E."/>
            <person name="Mardis E.R."/>
            <person name="Wilson R.K."/>
        </authorList>
    </citation>
    <scope>NUCLEOTIDE SEQUENCE [LARGE SCALE GENOMIC DNA]</scope>
    <source>
        <strain evidence="1 2">DSM 13279</strain>
    </source>
</reference>